<name>A0A1H0A837_9ACTO</name>
<dbReference type="EMBL" id="FNIM01000001">
    <property type="protein sequence ID" value="SDN29567.1"/>
    <property type="molecule type" value="Genomic_DNA"/>
</dbReference>
<gene>
    <name evidence="3" type="ORF">SAMN05216355_101619</name>
</gene>
<dbReference type="Proteomes" id="UP000198541">
    <property type="component" value="Unassembled WGS sequence"/>
</dbReference>
<reference evidence="4" key="1">
    <citation type="submission" date="2016-10" db="EMBL/GenBank/DDBJ databases">
        <authorList>
            <person name="Varghese N."/>
            <person name="Submissions S."/>
        </authorList>
    </citation>
    <scope>NUCLEOTIDE SEQUENCE [LARGE SCALE GENOMIC DNA]</scope>
    <source>
        <strain evidence="4">DSM 27982</strain>
    </source>
</reference>
<dbReference type="RefSeq" id="WP_143013677.1">
    <property type="nucleotide sequence ID" value="NZ_FNIM01000001.1"/>
</dbReference>
<keyword evidence="2" id="KW-0732">Signal</keyword>
<evidence type="ECO:0000256" key="1">
    <source>
        <dbReference type="SAM" id="MobiDB-lite"/>
    </source>
</evidence>
<proteinExistence type="predicted"/>
<sequence>MRRRAAITRVVLPAILVLSACSHDESAEAADSATPVEDVPQPATPMAAPTEEPSAWVGIELTEGLKLAIPTAFEGPTTHDDWGWYTDSYDLNDASGAMVQRLMLGVLSETSSAEGMRRTATFTNKLLISGYQELDRVSWEQDEDMAIERVTFKWGDDAAGAGTCWLAASNGVVAFVTLYGDYFDDGLRNGIEESLAFDQGRS</sequence>
<feature type="region of interest" description="Disordered" evidence="1">
    <location>
        <begin position="27"/>
        <end position="51"/>
    </location>
</feature>
<evidence type="ECO:0008006" key="5">
    <source>
        <dbReference type="Google" id="ProtNLM"/>
    </source>
</evidence>
<protein>
    <recommendedName>
        <fullName evidence="5">Lipoprotein LpqN</fullName>
    </recommendedName>
</protein>
<feature type="signal peptide" evidence="2">
    <location>
        <begin position="1"/>
        <end position="29"/>
    </location>
</feature>
<evidence type="ECO:0000256" key="2">
    <source>
        <dbReference type="SAM" id="SignalP"/>
    </source>
</evidence>
<evidence type="ECO:0000313" key="3">
    <source>
        <dbReference type="EMBL" id="SDN29567.1"/>
    </source>
</evidence>
<keyword evidence="4" id="KW-1185">Reference proteome</keyword>
<dbReference type="AlphaFoldDB" id="A0A1H0A837"/>
<dbReference type="PROSITE" id="PS51257">
    <property type="entry name" value="PROKAR_LIPOPROTEIN"/>
    <property type="match status" value="1"/>
</dbReference>
<feature type="chain" id="PRO_5011741914" description="Lipoprotein LpqN" evidence="2">
    <location>
        <begin position="30"/>
        <end position="202"/>
    </location>
</feature>
<accession>A0A1H0A837</accession>
<organism evidence="3 4">
    <name type="scientific">Actinomyces ruminicola</name>
    <dbReference type="NCBI Taxonomy" id="332524"/>
    <lineage>
        <taxon>Bacteria</taxon>
        <taxon>Bacillati</taxon>
        <taxon>Actinomycetota</taxon>
        <taxon>Actinomycetes</taxon>
        <taxon>Actinomycetales</taxon>
        <taxon>Actinomycetaceae</taxon>
        <taxon>Actinomyces</taxon>
    </lineage>
</organism>
<evidence type="ECO:0000313" key="4">
    <source>
        <dbReference type="Proteomes" id="UP000198541"/>
    </source>
</evidence>